<organism evidence="1">
    <name type="scientific">uncultured bacterium</name>
    <name type="common">gcode 4</name>
    <dbReference type="NCBI Taxonomy" id="1234023"/>
    <lineage>
        <taxon>Bacteria</taxon>
        <taxon>environmental samples</taxon>
    </lineage>
</organism>
<reference evidence="1" key="1">
    <citation type="journal article" date="2012" name="Science">
        <title>Fermentation, hydrogen, and sulfur metabolism in multiple uncultivated bacterial phyla.</title>
        <authorList>
            <person name="Wrighton K.C."/>
            <person name="Thomas B.C."/>
            <person name="Sharon I."/>
            <person name="Miller C.S."/>
            <person name="Castelle C.J."/>
            <person name="VerBerkmoes N.C."/>
            <person name="Wilkins M.J."/>
            <person name="Hettich R.L."/>
            <person name="Lipton M.S."/>
            <person name="Williams K.H."/>
            <person name="Long P.E."/>
            <person name="Banfield J.F."/>
        </authorList>
    </citation>
    <scope>NUCLEOTIDE SEQUENCE [LARGE SCALE GENOMIC DNA]</scope>
</reference>
<proteinExistence type="predicted"/>
<protein>
    <submittedName>
        <fullName evidence="1">Uncharacterized protein</fullName>
    </submittedName>
</protein>
<gene>
    <name evidence="1" type="ORF">ACD_49C00054G0004</name>
</gene>
<sequence length="371" mass="43742">MPEELDILPIKTQKPEIKIISPDFFKMPGVKEQHEEILRKKRLWELLGRAETRKETAGLKKEINNPDYEVLAKEKEIYKQKQYNNINPSQTSKLDYVLQDTTDEKFKKLNENREEFQTKYGKFNSQICEWLKMDNNLSVSVVERESEFNQNPKYGNWVSYMQLTSDPFDDMKIGWKWRWKLYIHFFKNIPDNIISQIWSNHNLNKNTPKEMEEINKIKNNLKNLKIVLNNPNSSRDKIKSTLNNAISFFSKNRKNPELNLLIWDIYLSSLRNDATDEKIDIEIKKLNSIISSDNAVKRFKFLLEGKWIFIKDEAGAKLALSNLQKDLKINSNTELRKNFYALSKYNWAADKTVYAAMVTVAQKVKNDKGIV</sequence>
<evidence type="ECO:0000313" key="1">
    <source>
        <dbReference type="EMBL" id="EKD66282.1"/>
    </source>
</evidence>
<name>K2AWW2_9BACT</name>
<comment type="caution">
    <text evidence="1">The sequence shown here is derived from an EMBL/GenBank/DDBJ whole genome shotgun (WGS) entry which is preliminary data.</text>
</comment>
<dbReference type="EMBL" id="AMFJ01021640">
    <property type="protein sequence ID" value="EKD66282.1"/>
    <property type="molecule type" value="Genomic_DNA"/>
</dbReference>
<accession>K2AWW2</accession>
<dbReference type="AlphaFoldDB" id="K2AWW2"/>